<dbReference type="EMBL" id="BAAAQM010000021">
    <property type="protein sequence ID" value="GAA1975618.1"/>
    <property type="molecule type" value="Genomic_DNA"/>
</dbReference>
<proteinExistence type="predicted"/>
<protein>
    <recommendedName>
        <fullName evidence="4">Secreted protein</fullName>
    </recommendedName>
</protein>
<comment type="caution">
    <text evidence="2">The sequence shown here is derived from an EMBL/GenBank/DDBJ whole genome shotgun (WGS) entry which is preliminary data.</text>
</comment>
<name>A0ABP5D827_9ACTN</name>
<keyword evidence="3" id="KW-1185">Reference proteome</keyword>
<evidence type="ECO:0000256" key="1">
    <source>
        <dbReference type="SAM" id="SignalP"/>
    </source>
</evidence>
<dbReference type="Proteomes" id="UP001499854">
    <property type="component" value="Unassembled WGS sequence"/>
</dbReference>
<gene>
    <name evidence="2" type="ORF">GCM10009838_39770</name>
</gene>
<sequence length="76" mass="7572">MAIAAISATAVVGAASNASASTILAGPFSGTLDQQQASCYTTAALYVIAGHSTAHCVFMSSPNPTQPSPPAWYVVA</sequence>
<organism evidence="2 3">
    <name type="scientific">Catenulispora subtropica</name>
    <dbReference type="NCBI Taxonomy" id="450798"/>
    <lineage>
        <taxon>Bacteria</taxon>
        <taxon>Bacillati</taxon>
        <taxon>Actinomycetota</taxon>
        <taxon>Actinomycetes</taxon>
        <taxon>Catenulisporales</taxon>
        <taxon>Catenulisporaceae</taxon>
        <taxon>Catenulispora</taxon>
    </lineage>
</organism>
<evidence type="ECO:0000313" key="3">
    <source>
        <dbReference type="Proteomes" id="UP001499854"/>
    </source>
</evidence>
<evidence type="ECO:0000313" key="2">
    <source>
        <dbReference type="EMBL" id="GAA1975618.1"/>
    </source>
</evidence>
<reference evidence="3" key="1">
    <citation type="journal article" date="2019" name="Int. J. Syst. Evol. Microbiol.">
        <title>The Global Catalogue of Microorganisms (GCM) 10K type strain sequencing project: providing services to taxonomists for standard genome sequencing and annotation.</title>
        <authorList>
            <consortium name="The Broad Institute Genomics Platform"/>
            <consortium name="The Broad Institute Genome Sequencing Center for Infectious Disease"/>
            <person name="Wu L."/>
            <person name="Ma J."/>
        </authorList>
    </citation>
    <scope>NUCLEOTIDE SEQUENCE [LARGE SCALE GENOMIC DNA]</scope>
    <source>
        <strain evidence="3">JCM 16013</strain>
    </source>
</reference>
<dbReference type="RefSeq" id="WP_344658555.1">
    <property type="nucleotide sequence ID" value="NZ_BAAAQM010000021.1"/>
</dbReference>
<evidence type="ECO:0008006" key="4">
    <source>
        <dbReference type="Google" id="ProtNLM"/>
    </source>
</evidence>
<keyword evidence="1" id="KW-0732">Signal</keyword>
<accession>A0ABP5D827</accession>
<feature type="chain" id="PRO_5047049379" description="Secreted protein" evidence="1">
    <location>
        <begin position="21"/>
        <end position="76"/>
    </location>
</feature>
<feature type="signal peptide" evidence="1">
    <location>
        <begin position="1"/>
        <end position="20"/>
    </location>
</feature>